<keyword evidence="2" id="KW-1185">Reference proteome</keyword>
<dbReference type="PANTHER" id="PTHR33747">
    <property type="entry name" value="UPF0225 PROTEIN SCO1677"/>
    <property type="match status" value="1"/>
</dbReference>
<dbReference type="Proteomes" id="UP000198972">
    <property type="component" value="Unassembled WGS sequence"/>
</dbReference>
<evidence type="ECO:0000313" key="1">
    <source>
        <dbReference type="EMBL" id="SDG24705.1"/>
    </source>
</evidence>
<dbReference type="InterPro" id="IPR004027">
    <property type="entry name" value="SEC_C_motif"/>
</dbReference>
<sequence length="386" mass="44204">MLENHEDLLEQTNIQHAIVGEMSSSLRETLGGLNKTRISSLARTYNISGRSKMKKDELVLALLEQITNPAIMESALLILDAEEWAMLESVYASPFVQDNFVPYGFYHLLLDLGLVYTFFDNNKLYMVMPEEVKDTFKQVNTDTFKQAHSRQFLVLEYVQALTNLYGVFTLDQLLAIYNEQNASDPLSEPELTAYVEQFLSRQQKFVMESGYLMYGGLAAEESDEGELERLLEQIQGKPHYVPDKSELLKYADDGYFEITSQLEEMKKYILTHLTNDVELADYLIDDIQFACSMELPMQQVINEFERRNLVFEDAKQVEQVVHLLTEVRNNTRIWSNCGHTPSELRALTAIPVIHGKVVKSFQVEKIGRNEPCPCGSGLKYKKCCGK</sequence>
<dbReference type="RefSeq" id="WP_091235125.1">
    <property type="nucleotide sequence ID" value="NZ_FNBG01000031.1"/>
</dbReference>
<organism evidence="1 2">
    <name type="scientific">Fontibacillus panacisegetis</name>
    <dbReference type="NCBI Taxonomy" id="670482"/>
    <lineage>
        <taxon>Bacteria</taxon>
        <taxon>Bacillati</taxon>
        <taxon>Bacillota</taxon>
        <taxon>Bacilli</taxon>
        <taxon>Bacillales</taxon>
        <taxon>Paenibacillaceae</taxon>
        <taxon>Fontibacillus</taxon>
    </lineage>
</organism>
<reference evidence="1 2" key="1">
    <citation type="submission" date="2016-10" db="EMBL/GenBank/DDBJ databases">
        <authorList>
            <person name="de Groot N.N."/>
        </authorList>
    </citation>
    <scope>NUCLEOTIDE SEQUENCE [LARGE SCALE GENOMIC DNA]</scope>
    <source>
        <strain evidence="1 2">DSM 28129</strain>
    </source>
</reference>
<dbReference type="OrthoDB" id="9814022at2"/>
<dbReference type="SUPFAM" id="SSF103642">
    <property type="entry name" value="Sec-C motif"/>
    <property type="match status" value="1"/>
</dbReference>
<dbReference type="EMBL" id="FNBG01000031">
    <property type="protein sequence ID" value="SDG24705.1"/>
    <property type="molecule type" value="Genomic_DNA"/>
</dbReference>
<accession>A0A1G7SNR4</accession>
<evidence type="ECO:0000313" key="2">
    <source>
        <dbReference type="Proteomes" id="UP000198972"/>
    </source>
</evidence>
<dbReference type="Pfam" id="PF02810">
    <property type="entry name" value="SEC-C"/>
    <property type="match status" value="1"/>
</dbReference>
<dbReference type="PANTHER" id="PTHR33747:SF1">
    <property type="entry name" value="ADENYLATE CYCLASE-ASSOCIATED CAP C-TERMINAL DOMAIN-CONTAINING PROTEIN"/>
    <property type="match status" value="1"/>
</dbReference>
<dbReference type="AlphaFoldDB" id="A0A1G7SNR4"/>
<name>A0A1G7SNR4_9BACL</name>
<gene>
    <name evidence="1" type="ORF">SAMN04488542_13121</name>
</gene>
<dbReference type="STRING" id="670482.SAMN04488542_13121"/>
<protein>
    <submittedName>
        <fullName evidence="1">SEC-C motif-containing protein</fullName>
    </submittedName>
</protein>
<proteinExistence type="predicted"/>
<dbReference type="Gene3D" id="3.10.450.50">
    <property type="match status" value="1"/>
</dbReference>